<reference evidence="7 9" key="2">
    <citation type="submission" date="2019-02" db="EMBL/GenBank/DDBJ databases">
        <title>Genomic Encyclopedia of Type Strains, Phase IV (KMG-IV): sequencing the most valuable type-strain genomes for metagenomic binning, comparative biology and taxonomic classification.</title>
        <authorList>
            <person name="Goeker M."/>
        </authorList>
    </citation>
    <scope>NUCLEOTIDE SEQUENCE [LARGE SCALE GENOMIC DNA]</scope>
    <source>
        <strain evidence="7 9">DSM 16618</strain>
    </source>
</reference>
<evidence type="ECO:0000313" key="7">
    <source>
        <dbReference type="EMBL" id="RZS67539.1"/>
    </source>
</evidence>
<comment type="caution">
    <text evidence="6">The sequence shown here is derived from an EMBL/GenBank/DDBJ whole genome shotgun (WGS) entry which is preliminary data.</text>
</comment>
<dbReference type="EMBL" id="LBNE01000003">
    <property type="protein sequence ID" value="KKO72092.1"/>
    <property type="molecule type" value="Genomic_DNA"/>
</dbReference>
<feature type="transmembrane region" description="Helical" evidence="5">
    <location>
        <begin position="75"/>
        <end position="94"/>
    </location>
</feature>
<dbReference type="PANTHER" id="PTHR30249:SF0">
    <property type="entry name" value="PLASTIDAL GLYCOLATE_GLYCERATE TRANSLOCATOR 1, CHLOROPLASTIC"/>
    <property type="match status" value="1"/>
</dbReference>
<evidence type="ECO:0000313" key="8">
    <source>
        <dbReference type="Proteomes" id="UP000078084"/>
    </source>
</evidence>
<accession>A0A171KT75</accession>
<dbReference type="STRING" id="206506.AAV32_06970"/>
<feature type="transmembrane region" description="Helical" evidence="5">
    <location>
        <begin position="219"/>
        <end position="243"/>
    </location>
</feature>
<dbReference type="Proteomes" id="UP000292039">
    <property type="component" value="Unassembled WGS sequence"/>
</dbReference>
<dbReference type="RefSeq" id="WP_068369572.1">
    <property type="nucleotide sequence ID" value="NZ_CBCSEB010000001.1"/>
</dbReference>
<keyword evidence="7" id="KW-0378">Hydrolase</keyword>
<organism evidence="6 8">
    <name type="scientific">Kerstersia gyiorum</name>
    <dbReference type="NCBI Taxonomy" id="206506"/>
    <lineage>
        <taxon>Bacteria</taxon>
        <taxon>Pseudomonadati</taxon>
        <taxon>Pseudomonadota</taxon>
        <taxon>Betaproteobacteria</taxon>
        <taxon>Burkholderiales</taxon>
        <taxon>Alcaligenaceae</taxon>
        <taxon>Kerstersia</taxon>
    </lineage>
</organism>
<dbReference type="PATRIC" id="fig|206506.3.peg.1490"/>
<feature type="transmembrane region" description="Helical" evidence="5">
    <location>
        <begin position="12"/>
        <end position="31"/>
    </location>
</feature>
<evidence type="ECO:0000256" key="5">
    <source>
        <dbReference type="SAM" id="Phobius"/>
    </source>
</evidence>
<dbReference type="EMBL" id="SGWZ01000004">
    <property type="protein sequence ID" value="RZS67539.1"/>
    <property type="molecule type" value="Genomic_DNA"/>
</dbReference>
<keyword evidence="2 5" id="KW-0812">Transmembrane</keyword>
<dbReference type="InterPro" id="IPR007300">
    <property type="entry name" value="CidB/LrgB"/>
</dbReference>
<reference evidence="6 8" key="1">
    <citation type="submission" date="2015-04" db="EMBL/GenBank/DDBJ databases">
        <title>Genome sequence of Kerstersia gyiorum CG1.</title>
        <authorList>
            <person name="Greninger A.L."/>
            <person name="Kozyreva V."/>
            <person name="Chaturvedi V."/>
        </authorList>
    </citation>
    <scope>NUCLEOTIDE SEQUENCE [LARGE SCALE GENOMIC DNA]</scope>
    <source>
        <strain evidence="6 8">CG1</strain>
    </source>
</reference>
<dbReference type="GO" id="GO:0016787">
    <property type="term" value="F:hydrolase activity"/>
    <property type="evidence" value="ECO:0007669"/>
    <property type="project" value="UniProtKB-KW"/>
</dbReference>
<evidence type="ECO:0000313" key="6">
    <source>
        <dbReference type="EMBL" id="KKO72092.1"/>
    </source>
</evidence>
<evidence type="ECO:0000256" key="3">
    <source>
        <dbReference type="ARBA" id="ARBA00022989"/>
    </source>
</evidence>
<feature type="transmembrane region" description="Helical" evidence="5">
    <location>
        <begin position="43"/>
        <end position="63"/>
    </location>
</feature>
<feature type="transmembrane region" description="Helical" evidence="5">
    <location>
        <begin position="106"/>
        <end position="126"/>
    </location>
</feature>
<evidence type="ECO:0000256" key="1">
    <source>
        <dbReference type="ARBA" id="ARBA00004141"/>
    </source>
</evidence>
<dbReference type="PANTHER" id="PTHR30249">
    <property type="entry name" value="PUTATIVE SEROTONIN TRANSPORTER"/>
    <property type="match status" value="1"/>
</dbReference>
<dbReference type="OrthoDB" id="9811701at2"/>
<dbReference type="Proteomes" id="UP000078084">
    <property type="component" value="Unassembled WGS sequence"/>
</dbReference>
<evidence type="ECO:0000313" key="9">
    <source>
        <dbReference type="Proteomes" id="UP000292039"/>
    </source>
</evidence>
<feature type="transmembrane region" description="Helical" evidence="5">
    <location>
        <begin position="159"/>
        <end position="182"/>
    </location>
</feature>
<sequence length="244" mass="24938">MSDAATGGLVGYLAASPLPGLTLTLCAFLVAQWAHVRTGRAPWANPVAIAVFLVTGILALGGIPYDVYFDSAQFIHFLLGPATVALAVPLARLWPRLKLAWRPLTAGLLAGSVMAIVSGTTMVLLMGGDKVLAMSMVPKSATSPIAMSVAEHLGGLPSLAVSFTLVAGMVGAIVGVSVLRLLRLDTSVLGGFALGVASHGIGTARAFQVSMDMGAFAGLGMGLNGIVTAVLAPWMAPVIMWLFG</sequence>
<evidence type="ECO:0000256" key="4">
    <source>
        <dbReference type="ARBA" id="ARBA00023136"/>
    </source>
</evidence>
<dbReference type="GeneID" id="99726688"/>
<keyword evidence="3 5" id="KW-1133">Transmembrane helix</keyword>
<evidence type="ECO:0000256" key="2">
    <source>
        <dbReference type="ARBA" id="ARBA00022692"/>
    </source>
</evidence>
<dbReference type="Pfam" id="PF04172">
    <property type="entry name" value="LrgB"/>
    <property type="match status" value="1"/>
</dbReference>
<keyword evidence="4 5" id="KW-0472">Membrane</keyword>
<feature type="transmembrane region" description="Helical" evidence="5">
    <location>
        <begin position="189"/>
        <end position="207"/>
    </location>
</feature>
<proteinExistence type="predicted"/>
<comment type="subcellular location">
    <subcellularLocation>
        <location evidence="1">Membrane</location>
        <topology evidence="1">Multi-pass membrane protein</topology>
    </subcellularLocation>
</comment>
<gene>
    <name evidence="6" type="ORF">AAV32_06970</name>
    <name evidence="7" type="ORF">EV679_2765</name>
</gene>
<keyword evidence="8" id="KW-1185">Reference proteome</keyword>
<name>A0A171KT75_9BURK</name>
<dbReference type="GO" id="GO:0016020">
    <property type="term" value="C:membrane"/>
    <property type="evidence" value="ECO:0007669"/>
    <property type="project" value="UniProtKB-SubCell"/>
</dbReference>
<dbReference type="AlphaFoldDB" id="A0A171KT75"/>
<protein>
    <submittedName>
        <fullName evidence="6">Membrane protein</fullName>
    </submittedName>
    <submittedName>
        <fullName evidence="7">Putative murein hydrolase (TIGR00659 family)</fullName>
    </submittedName>
</protein>